<accession>I3R2J5</accession>
<gene>
    <name evidence="1" type="ordered locus">HFX_0732</name>
</gene>
<dbReference type="Proteomes" id="UP000006469">
    <property type="component" value="Chromosome"/>
</dbReference>
<dbReference type="HOGENOM" id="CLU_213590_0_0_2"/>
<dbReference type="STRING" id="523841.HFX_0732"/>
<proteinExistence type="predicted"/>
<evidence type="ECO:0008006" key="3">
    <source>
        <dbReference type="Google" id="ProtNLM"/>
    </source>
</evidence>
<protein>
    <recommendedName>
        <fullName evidence="3">Small CPxCG-related zinc finger protein</fullName>
    </recommendedName>
</protein>
<dbReference type="AlphaFoldDB" id="I3R2J5"/>
<organism evidence="1 2">
    <name type="scientific">Haloferax mediterranei (strain ATCC 33500 / DSM 1411 / JCM 8866 / NBRC 14739 / NCIMB 2177 / R-4)</name>
    <name type="common">Halobacterium mediterranei</name>
    <dbReference type="NCBI Taxonomy" id="523841"/>
    <lineage>
        <taxon>Archaea</taxon>
        <taxon>Methanobacteriati</taxon>
        <taxon>Methanobacteriota</taxon>
        <taxon>Stenosarchaea group</taxon>
        <taxon>Halobacteria</taxon>
        <taxon>Halobacteriales</taxon>
        <taxon>Haloferacaceae</taxon>
        <taxon>Haloferax</taxon>
    </lineage>
</organism>
<evidence type="ECO:0000313" key="2">
    <source>
        <dbReference type="Proteomes" id="UP000006469"/>
    </source>
</evidence>
<evidence type="ECO:0000313" key="1">
    <source>
        <dbReference type="EMBL" id="AFK18455.1"/>
    </source>
</evidence>
<dbReference type="KEGG" id="hme:HFX_0732"/>
<reference evidence="1 2" key="1">
    <citation type="journal article" date="2012" name="J. Bacteriol.">
        <title>Complete genome sequence of the metabolically versatile halophilic archaeon Haloferax mediterranei, a poly(3-hydroxybutyrate-co-3-hydroxyvalerate) producer.</title>
        <authorList>
            <person name="Han J."/>
            <person name="Zhang F."/>
            <person name="Hou J."/>
            <person name="Liu X."/>
            <person name="Li M."/>
            <person name="Liu H."/>
            <person name="Cai L."/>
            <person name="Zhang B."/>
            <person name="Chen Y."/>
            <person name="Zhou J."/>
            <person name="Hu S."/>
            <person name="Xiang H."/>
        </authorList>
    </citation>
    <scope>NUCLEOTIDE SEQUENCE [LARGE SCALE GENOMIC DNA]</scope>
    <source>
        <strain evidence="2">ATCC 33500 / DSM 1411 / JCM 8866 / NBRC 14739 / NCIMB 2177 / R-4</strain>
    </source>
</reference>
<dbReference type="eggNOG" id="arCOG13687">
    <property type="taxonomic scope" value="Archaea"/>
</dbReference>
<name>I3R2J5_HALMT</name>
<sequence length="53" mass="6039">MPTCHHCGSEYEASELTRHVVEDWLIVHCPDCHAPMGRYQSSQPAVDTLRQSE</sequence>
<dbReference type="EMBL" id="CP001868">
    <property type="protein sequence ID" value="AFK18455.1"/>
    <property type="molecule type" value="Genomic_DNA"/>
</dbReference>